<feature type="region of interest" description="Disordered" evidence="1">
    <location>
        <begin position="19"/>
        <end position="56"/>
    </location>
</feature>
<dbReference type="EMBL" id="BMAV01020708">
    <property type="protein sequence ID" value="GFY74386.1"/>
    <property type="molecule type" value="Genomic_DNA"/>
</dbReference>
<evidence type="ECO:0000313" key="2">
    <source>
        <dbReference type="EMBL" id="GFY74386.1"/>
    </source>
</evidence>
<keyword evidence="3" id="KW-1185">Reference proteome</keyword>
<proteinExistence type="predicted"/>
<sequence length="99" mass="10730">MSRNGLTIPEALEVFHNLPSDIESNESKSSEAEDVMIAKSSSSGNTDIDEEKDDISVPGPFSISKVTWKNIASVKIRNIPFTEQSGPSDEITSSPISNF</sequence>
<reference evidence="2" key="1">
    <citation type="submission" date="2020-08" db="EMBL/GenBank/DDBJ databases">
        <title>Multicomponent nature underlies the extraordinary mechanical properties of spider dragline silk.</title>
        <authorList>
            <person name="Kono N."/>
            <person name="Nakamura H."/>
            <person name="Mori M."/>
            <person name="Yoshida Y."/>
            <person name="Ohtoshi R."/>
            <person name="Malay A.D."/>
            <person name="Moran D.A.P."/>
            <person name="Tomita M."/>
            <person name="Numata K."/>
            <person name="Arakawa K."/>
        </authorList>
    </citation>
    <scope>NUCLEOTIDE SEQUENCE</scope>
</reference>
<gene>
    <name evidence="2" type="primary">NCL1_37262</name>
    <name evidence="2" type="ORF">TNIN_499861</name>
</gene>
<protein>
    <submittedName>
        <fullName evidence="2">Uncharacterized protein</fullName>
    </submittedName>
</protein>
<organism evidence="2 3">
    <name type="scientific">Trichonephila inaurata madagascariensis</name>
    <dbReference type="NCBI Taxonomy" id="2747483"/>
    <lineage>
        <taxon>Eukaryota</taxon>
        <taxon>Metazoa</taxon>
        <taxon>Ecdysozoa</taxon>
        <taxon>Arthropoda</taxon>
        <taxon>Chelicerata</taxon>
        <taxon>Arachnida</taxon>
        <taxon>Araneae</taxon>
        <taxon>Araneomorphae</taxon>
        <taxon>Entelegynae</taxon>
        <taxon>Araneoidea</taxon>
        <taxon>Nephilidae</taxon>
        <taxon>Trichonephila</taxon>
        <taxon>Trichonephila inaurata</taxon>
    </lineage>
</organism>
<feature type="region of interest" description="Disordered" evidence="1">
    <location>
        <begin position="80"/>
        <end position="99"/>
    </location>
</feature>
<feature type="compositionally biased region" description="Polar residues" evidence="1">
    <location>
        <begin position="81"/>
        <end position="99"/>
    </location>
</feature>
<dbReference type="Proteomes" id="UP000886998">
    <property type="component" value="Unassembled WGS sequence"/>
</dbReference>
<accession>A0A8X6YNZ6</accession>
<evidence type="ECO:0000256" key="1">
    <source>
        <dbReference type="SAM" id="MobiDB-lite"/>
    </source>
</evidence>
<name>A0A8X6YNZ6_9ARAC</name>
<evidence type="ECO:0000313" key="3">
    <source>
        <dbReference type="Proteomes" id="UP000886998"/>
    </source>
</evidence>
<comment type="caution">
    <text evidence="2">The sequence shown here is derived from an EMBL/GenBank/DDBJ whole genome shotgun (WGS) entry which is preliminary data.</text>
</comment>
<dbReference type="OrthoDB" id="6445420at2759"/>
<dbReference type="AlphaFoldDB" id="A0A8X6YNZ6"/>